<sequence>MYVIGIDGGGTKTTGIIATYKGEVVAKATVGGTNINSTGKKAVQAELVKLVTNLKESAPDDFKQVKRVFAGMAGAGNTSNQEALKIMLLSLFPSGVNITIDHDAITALYSGTIGRPGIVQIAGTGAITYGVNQIFERARVGGWGHLFGDQGSGYAIGRDALEEAFKARDGITKPTLLCELLTKHFGKDELPDIIPNIYQSENPKKLISSLTMLVMEAVQQDDITAKKIIQKNGAELGIAISTVVSQLFTQGDKAISVVLVGGLFSRYDILKESIGQTIKEKGVRVEMIFPKILPAGGAVVAALLEEKVDIDEFFLETFNRTN</sequence>
<dbReference type="Gene3D" id="3.30.420.40">
    <property type="match status" value="2"/>
</dbReference>
<dbReference type="CDD" id="cd24007">
    <property type="entry name" value="ASKHA_NBD_eukNAGK-like"/>
    <property type="match status" value="1"/>
</dbReference>
<dbReference type="InterPro" id="IPR052519">
    <property type="entry name" value="Euk-type_GlcNAc_Kinase"/>
</dbReference>
<comment type="caution">
    <text evidence="2">The sequence shown here is derived from an EMBL/GenBank/DDBJ whole genome shotgun (WGS) entry which is preliminary data.</text>
</comment>
<dbReference type="PANTHER" id="PTHR43190:SF3">
    <property type="entry name" value="N-ACETYL-D-GLUCOSAMINE KINASE"/>
    <property type="match status" value="1"/>
</dbReference>
<dbReference type="Pfam" id="PF01869">
    <property type="entry name" value="BcrAD_BadFG"/>
    <property type="match status" value="1"/>
</dbReference>
<evidence type="ECO:0000313" key="3">
    <source>
        <dbReference type="Proteomes" id="UP000640786"/>
    </source>
</evidence>
<dbReference type="EMBL" id="JACSQO010000002">
    <property type="protein sequence ID" value="MBD7943707.1"/>
    <property type="molecule type" value="Genomic_DNA"/>
</dbReference>
<protein>
    <recommendedName>
        <fullName evidence="1">ATPase BadF/BadG/BcrA/BcrD type domain-containing protein</fullName>
    </recommendedName>
</protein>
<dbReference type="SUPFAM" id="SSF53067">
    <property type="entry name" value="Actin-like ATPase domain"/>
    <property type="match status" value="2"/>
</dbReference>
<dbReference type="InterPro" id="IPR002731">
    <property type="entry name" value="ATPase_BadF"/>
</dbReference>
<organism evidence="2 3">
    <name type="scientific">Psychrobacillus faecigallinarum</name>
    <dbReference type="NCBI Taxonomy" id="2762235"/>
    <lineage>
        <taxon>Bacteria</taxon>
        <taxon>Bacillati</taxon>
        <taxon>Bacillota</taxon>
        <taxon>Bacilli</taxon>
        <taxon>Bacillales</taxon>
        <taxon>Bacillaceae</taxon>
        <taxon>Psychrobacillus</taxon>
    </lineage>
</organism>
<reference evidence="2 3" key="1">
    <citation type="submission" date="2020-08" db="EMBL/GenBank/DDBJ databases">
        <title>A Genomic Blueprint of the Chicken Gut Microbiome.</title>
        <authorList>
            <person name="Gilroy R."/>
            <person name="Ravi A."/>
            <person name="Getino M."/>
            <person name="Pursley I."/>
            <person name="Horton D.L."/>
            <person name="Alikhan N.-F."/>
            <person name="Baker D."/>
            <person name="Gharbi K."/>
            <person name="Hall N."/>
            <person name="Watson M."/>
            <person name="Adriaenssens E.M."/>
            <person name="Foster-Nyarko E."/>
            <person name="Jarju S."/>
            <person name="Secka A."/>
            <person name="Antonio M."/>
            <person name="Oren A."/>
            <person name="Chaudhuri R."/>
            <person name="La Ragione R.M."/>
            <person name="Hildebrand F."/>
            <person name="Pallen M.J."/>
        </authorList>
    </citation>
    <scope>NUCLEOTIDE SEQUENCE [LARGE SCALE GENOMIC DNA]</scope>
    <source>
        <strain evidence="2 3">Sa2BUA9</strain>
    </source>
</reference>
<evidence type="ECO:0000313" key="2">
    <source>
        <dbReference type="EMBL" id="MBD7943707.1"/>
    </source>
</evidence>
<dbReference type="InterPro" id="IPR043129">
    <property type="entry name" value="ATPase_NBD"/>
</dbReference>
<dbReference type="RefSeq" id="WP_151109278.1">
    <property type="nucleotide sequence ID" value="NZ_JACSQO010000002.1"/>
</dbReference>
<dbReference type="Proteomes" id="UP000640786">
    <property type="component" value="Unassembled WGS sequence"/>
</dbReference>
<name>A0ABR8R7S5_9BACI</name>
<evidence type="ECO:0000259" key="1">
    <source>
        <dbReference type="Pfam" id="PF01869"/>
    </source>
</evidence>
<keyword evidence="3" id="KW-1185">Reference proteome</keyword>
<accession>A0ABR8R7S5</accession>
<gene>
    <name evidence="2" type="ORF">H9650_06205</name>
</gene>
<dbReference type="PANTHER" id="PTHR43190">
    <property type="entry name" value="N-ACETYL-D-GLUCOSAMINE KINASE"/>
    <property type="match status" value="1"/>
</dbReference>
<feature type="domain" description="ATPase BadF/BadG/BcrA/BcrD type" evidence="1">
    <location>
        <begin position="4"/>
        <end position="302"/>
    </location>
</feature>
<proteinExistence type="predicted"/>